<dbReference type="OrthoDB" id="3138711at2759"/>
<reference evidence="2 3" key="1">
    <citation type="journal article" date="2019" name="Nat. Ecol. Evol.">
        <title>Megaphylogeny resolves global patterns of mushroom evolution.</title>
        <authorList>
            <person name="Varga T."/>
            <person name="Krizsan K."/>
            <person name="Foldi C."/>
            <person name="Dima B."/>
            <person name="Sanchez-Garcia M."/>
            <person name="Sanchez-Ramirez S."/>
            <person name="Szollosi G.J."/>
            <person name="Szarkandi J.G."/>
            <person name="Papp V."/>
            <person name="Albert L."/>
            <person name="Andreopoulos W."/>
            <person name="Angelini C."/>
            <person name="Antonin V."/>
            <person name="Barry K.W."/>
            <person name="Bougher N.L."/>
            <person name="Buchanan P."/>
            <person name="Buyck B."/>
            <person name="Bense V."/>
            <person name="Catcheside P."/>
            <person name="Chovatia M."/>
            <person name="Cooper J."/>
            <person name="Damon W."/>
            <person name="Desjardin D."/>
            <person name="Finy P."/>
            <person name="Geml J."/>
            <person name="Haridas S."/>
            <person name="Hughes K."/>
            <person name="Justo A."/>
            <person name="Karasinski D."/>
            <person name="Kautmanova I."/>
            <person name="Kiss B."/>
            <person name="Kocsube S."/>
            <person name="Kotiranta H."/>
            <person name="LaButti K.M."/>
            <person name="Lechner B.E."/>
            <person name="Liimatainen K."/>
            <person name="Lipzen A."/>
            <person name="Lukacs Z."/>
            <person name="Mihaltcheva S."/>
            <person name="Morgado L.N."/>
            <person name="Niskanen T."/>
            <person name="Noordeloos M.E."/>
            <person name="Ohm R.A."/>
            <person name="Ortiz-Santana B."/>
            <person name="Ovrebo C."/>
            <person name="Racz N."/>
            <person name="Riley R."/>
            <person name="Savchenko A."/>
            <person name="Shiryaev A."/>
            <person name="Soop K."/>
            <person name="Spirin V."/>
            <person name="Szebenyi C."/>
            <person name="Tomsovsky M."/>
            <person name="Tulloss R.E."/>
            <person name="Uehling J."/>
            <person name="Grigoriev I.V."/>
            <person name="Vagvolgyi C."/>
            <person name="Papp T."/>
            <person name="Martin F.M."/>
            <person name="Miettinen O."/>
            <person name="Hibbett D.S."/>
            <person name="Nagy L.G."/>
        </authorList>
    </citation>
    <scope>NUCLEOTIDE SEQUENCE [LARGE SCALE GENOMIC DNA]</scope>
    <source>
        <strain evidence="2 3">CBS 166.37</strain>
    </source>
</reference>
<organism evidence="2 3">
    <name type="scientific">Crucibulum laeve</name>
    <dbReference type="NCBI Taxonomy" id="68775"/>
    <lineage>
        <taxon>Eukaryota</taxon>
        <taxon>Fungi</taxon>
        <taxon>Dikarya</taxon>
        <taxon>Basidiomycota</taxon>
        <taxon>Agaricomycotina</taxon>
        <taxon>Agaricomycetes</taxon>
        <taxon>Agaricomycetidae</taxon>
        <taxon>Agaricales</taxon>
        <taxon>Agaricineae</taxon>
        <taxon>Nidulariaceae</taxon>
        <taxon>Crucibulum</taxon>
    </lineage>
</organism>
<evidence type="ECO:0000313" key="3">
    <source>
        <dbReference type="Proteomes" id="UP000308652"/>
    </source>
</evidence>
<accession>A0A5C3LVF7</accession>
<dbReference type="SUPFAM" id="SSF56112">
    <property type="entry name" value="Protein kinase-like (PK-like)"/>
    <property type="match status" value="1"/>
</dbReference>
<evidence type="ECO:0000256" key="1">
    <source>
        <dbReference type="SAM" id="MobiDB-lite"/>
    </source>
</evidence>
<protein>
    <recommendedName>
        <fullName evidence="4">Protein kinase domain-containing protein</fullName>
    </recommendedName>
</protein>
<gene>
    <name evidence="2" type="ORF">BDQ12DRAFT_714347</name>
</gene>
<dbReference type="AlphaFoldDB" id="A0A5C3LVF7"/>
<dbReference type="Proteomes" id="UP000308652">
    <property type="component" value="Unassembled WGS sequence"/>
</dbReference>
<proteinExistence type="predicted"/>
<dbReference type="InterPro" id="IPR011009">
    <property type="entry name" value="Kinase-like_dom_sf"/>
</dbReference>
<evidence type="ECO:0008006" key="4">
    <source>
        <dbReference type="Google" id="ProtNLM"/>
    </source>
</evidence>
<sequence>MSSMLESNLLSPPMNNDQKVSRGPTHAHKAREAHMKAVMDRFRPCDTFQFTPDFSIPNVGDPKPGYRPVPWFVTALRPPDSPLTLELVEVLDSGRNEEREIWLSRVLPSDDSNLPHVNVVAKFVRPPKTPVPKFGPQGEVQWGIPKKDANEDEAYRKHLPPIQGSYVPYYYGMNQLTRPSGDKISVLVVEYIEGPTLEDFIWENHLDTWKSILDEDVFQQFCEYYKCATLAAKAFSDCKIIPDFSSENIILPKYDTPQIVFENFGTAYLGTSKPVLYFLEHSLGDPWRERCFPVYRKILDWAKEHIERSFLPDRLFEYTRYDYNFVFKTTIGLS</sequence>
<dbReference type="EMBL" id="ML213616">
    <property type="protein sequence ID" value="TFK36106.1"/>
    <property type="molecule type" value="Genomic_DNA"/>
</dbReference>
<feature type="region of interest" description="Disordered" evidence="1">
    <location>
        <begin position="1"/>
        <end position="29"/>
    </location>
</feature>
<name>A0A5C3LVF7_9AGAR</name>
<feature type="compositionally biased region" description="Polar residues" evidence="1">
    <location>
        <begin position="1"/>
        <end position="18"/>
    </location>
</feature>
<evidence type="ECO:0000313" key="2">
    <source>
        <dbReference type="EMBL" id="TFK36106.1"/>
    </source>
</evidence>
<keyword evidence="3" id="KW-1185">Reference proteome</keyword>